<evidence type="ECO:0000259" key="1">
    <source>
        <dbReference type="Pfam" id="PF13276"/>
    </source>
</evidence>
<dbReference type="AlphaFoldDB" id="A0A1H0R339"/>
<protein>
    <submittedName>
        <fullName evidence="2">HTH-like domain-containing protein</fullName>
    </submittedName>
</protein>
<evidence type="ECO:0000313" key="3">
    <source>
        <dbReference type="Proteomes" id="UP000199073"/>
    </source>
</evidence>
<dbReference type="PANTHER" id="PTHR47515">
    <property type="entry name" value="LOW CALCIUM RESPONSE LOCUS PROTEIN T"/>
    <property type="match status" value="1"/>
</dbReference>
<dbReference type="Proteomes" id="UP000199073">
    <property type="component" value="Unassembled WGS sequence"/>
</dbReference>
<dbReference type="EMBL" id="FNJI01000013">
    <property type="protein sequence ID" value="SDP23486.1"/>
    <property type="molecule type" value="Genomic_DNA"/>
</dbReference>
<dbReference type="PANTHER" id="PTHR47515:SF1">
    <property type="entry name" value="BLR2054 PROTEIN"/>
    <property type="match status" value="1"/>
</dbReference>
<reference evidence="2 3" key="1">
    <citation type="submission" date="2016-10" db="EMBL/GenBank/DDBJ databases">
        <authorList>
            <person name="de Groot N.N."/>
        </authorList>
    </citation>
    <scope>NUCLEOTIDE SEQUENCE [LARGE SCALE GENOMIC DNA]</scope>
    <source>
        <strain evidence="2 3">DSM 12130</strain>
    </source>
</reference>
<dbReference type="STRING" id="91360.SAMN05660330_02177"/>
<evidence type="ECO:0000313" key="2">
    <source>
        <dbReference type="EMBL" id="SDP23486.1"/>
    </source>
</evidence>
<accession>A0A1H0R339</accession>
<keyword evidence="3" id="KW-1185">Reference proteome</keyword>
<gene>
    <name evidence="2" type="ORF">SAMN05660330_02177</name>
</gene>
<proteinExistence type="predicted"/>
<dbReference type="InterPro" id="IPR025948">
    <property type="entry name" value="HTH-like_dom"/>
</dbReference>
<sequence length="90" mass="10468">MSLIFATVSGNGGCSLVGLSRSVYLYKSVKNDRVLKQRICEIATVRICYGYQRIHTLLRREGWHVNHKRVYRVYCEEGLHLSKKRRARVA</sequence>
<organism evidence="2 3">
    <name type="scientific">Desulforhopalus singaporensis</name>
    <dbReference type="NCBI Taxonomy" id="91360"/>
    <lineage>
        <taxon>Bacteria</taxon>
        <taxon>Pseudomonadati</taxon>
        <taxon>Thermodesulfobacteriota</taxon>
        <taxon>Desulfobulbia</taxon>
        <taxon>Desulfobulbales</taxon>
        <taxon>Desulfocapsaceae</taxon>
        <taxon>Desulforhopalus</taxon>
    </lineage>
</organism>
<name>A0A1H0R339_9BACT</name>
<feature type="domain" description="HTH-like" evidence="1">
    <location>
        <begin position="32"/>
        <end position="87"/>
    </location>
</feature>
<dbReference type="Pfam" id="PF13276">
    <property type="entry name" value="HTH_21"/>
    <property type="match status" value="1"/>
</dbReference>